<dbReference type="AlphaFoldDB" id="A0A9X4QVG1"/>
<dbReference type="RefSeq" id="WP_277537135.1">
    <property type="nucleotide sequence ID" value="NZ_JAPDIA010000008.1"/>
</dbReference>
<name>A0A9X4QVG1_9BACL</name>
<reference evidence="1" key="1">
    <citation type="submission" date="2022-10" db="EMBL/GenBank/DDBJ databases">
        <title>Comparative genomic analysis of Cohnella hashimotonis sp. nov., isolated from the International Space Station.</title>
        <authorList>
            <person name="Simpson A."/>
            <person name="Venkateswaran K."/>
        </authorList>
    </citation>
    <scope>NUCLEOTIDE SEQUENCE</scope>
    <source>
        <strain evidence="1">DSM 28161</strain>
    </source>
</reference>
<evidence type="ECO:0000313" key="1">
    <source>
        <dbReference type="EMBL" id="MDG0813296.1"/>
    </source>
</evidence>
<sequence>MIEKAAARRSTTVSRVTDSQIRCKYFLDRIAGNMDISFTRIVD</sequence>
<dbReference type="Proteomes" id="UP001153404">
    <property type="component" value="Unassembled WGS sequence"/>
</dbReference>
<comment type="caution">
    <text evidence="1">The sequence shown here is derived from an EMBL/GenBank/DDBJ whole genome shotgun (WGS) entry which is preliminary data.</text>
</comment>
<organism evidence="1 2">
    <name type="scientific">Cohnella rhizosphaerae</name>
    <dbReference type="NCBI Taxonomy" id="1457232"/>
    <lineage>
        <taxon>Bacteria</taxon>
        <taxon>Bacillati</taxon>
        <taxon>Bacillota</taxon>
        <taxon>Bacilli</taxon>
        <taxon>Bacillales</taxon>
        <taxon>Paenibacillaceae</taxon>
        <taxon>Cohnella</taxon>
    </lineage>
</organism>
<dbReference type="EMBL" id="JAPDIA010000008">
    <property type="protein sequence ID" value="MDG0813296.1"/>
    <property type="molecule type" value="Genomic_DNA"/>
</dbReference>
<keyword evidence="2" id="KW-1185">Reference proteome</keyword>
<gene>
    <name evidence="1" type="ORF">OMP40_31425</name>
</gene>
<accession>A0A9X4QVG1</accession>
<protein>
    <submittedName>
        <fullName evidence="1">Uncharacterized protein</fullName>
    </submittedName>
</protein>
<proteinExistence type="predicted"/>
<evidence type="ECO:0000313" key="2">
    <source>
        <dbReference type="Proteomes" id="UP001153404"/>
    </source>
</evidence>